<dbReference type="InterPro" id="IPR024072">
    <property type="entry name" value="DHFR-like_dom_sf"/>
</dbReference>
<organism evidence="2 3">
    <name type="scientific">Microterricola viridarii</name>
    <dbReference type="NCBI Taxonomy" id="412690"/>
    <lineage>
        <taxon>Bacteria</taxon>
        <taxon>Bacillati</taxon>
        <taxon>Actinomycetota</taxon>
        <taxon>Actinomycetes</taxon>
        <taxon>Micrococcales</taxon>
        <taxon>Microbacteriaceae</taxon>
        <taxon>Microterricola</taxon>
    </lineage>
</organism>
<keyword evidence="3" id="KW-1185">Reference proteome</keyword>
<dbReference type="AlphaFoldDB" id="A0A1H1VNX1"/>
<dbReference type="RefSeq" id="WP_083364167.1">
    <property type="nucleotide sequence ID" value="NZ_LT629742.1"/>
</dbReference>
<dbReference type="EMBL" id="LT629742">
    <property type="protein sequence ID" value="SDS85976.1"/>
    <property type="molecule type" value="Genomic_DNA"/>
</dbReference>
<name>A0A1H1VNX1_9MICO</name>
<dbReference type="STRING" id="412690.SAMN04489834_2306"/>
<evidence type="ECO:0000313" key="2">
    <source>
        <dbReference type="EMBL" id="SDS85976.1"/>
    </source>
</evidence>
<dbReference type="OrthoDB" id="7342392at2"/>
<accession>A0A1H1VNX1</accession>
<dbReference type="GO" id="GO:0009231">
    <property type="term" value="P:riboflavin biosynthetic process"/>
    <property type="evidence" value="ECO:0007669"/>
    <property type="project" value="InterPro"/>
</dbReference>
<dbReference type="Gene3D" id="3.40.430.10">
    <property type="entry name" value="Dihydrofolate Reductase, subunit A"/>
    <property type="match status" value="1"/>
</dbReference>
<evidence type="ECO:0000259" key="1">
    <source>
        <dbReference type="Pfam" id="PF01872"/>
    </source>
</evidence>
<reference evidence="3" key="1">
    <citation type="submission" date="2016-10" db="EMBL/GenBank/DDBJ databases">
        <authorList>
            <person name="Varghese N."/>
            <person name="Submissions S."/>
        </authorList>
    </citation>
    <scope>NUCLEOTIDE SEQUENCE [LARGE SCALE GENOMIC DNA]</scope>
    <source>
        <strain evidence="3">DSM 21772</strain>
    </source>
</reference>
<dbReference type="SUPFAM" id="SSF53597">
    <property type="entry name" value="Dihydrofolate reductase-like"/>
    <property type="match status" value="1"/>
</dbReference>
<proteinExistence type="predicted"/>
<dbReference type="InterPro" id="IPR002734">
    <property type="entry name" value="RibDG_C"/>
</dbReference>
<dbReference type="Proteomes" id="UP000181956">
    <property type="component" value="Chromosome I"/>
</dbReference>
<dbReference type="Pfam" id="PF01872">
    <property type="entry name" value="RibD_C"/>
    <property type="match status" value="1"/>
</dbReference>
<evidence type="ECO:0000313" key="3">
    <source>
        <dbReference type="Proteomes" id="UP000181956"/>
    </source>
</evidence>
<dbReference type="GO" id="GO:0008703">
    <property type="term" value="F:5-amino-6-(5-phosphoribosylamino)uracil reductase activity"/>
    <property type="evidence" value="ECO:0007669"/>
    <property type="project" value="InterPro"/>
</dbReference>
<gene>
    <name evidence="2" type="ORF">SAMN04489834_2306</name>
</gene>
<protein>
    <submittedName>
        <fullName evidence="2">Dihydrofolate reductase</fullName>
    </submittedName>
</protein>
<sequence>MTLMAQDGAARVIAQQWISLDGYAAGHDEDAIFSAVPAEADLRSQRYNEALLNDVDQVMLGRRTYEMFREYWPTASEPITAGINGIPKVVASRTQAAAPWGAFAPATVCRDAVEFVRQCGGGTLLVWGSIDLVHTLLTAGLLDELDLFVSPIWLGAGRPLLPAGSTVGLRQSASEDWGGVTHLRYTVER</sequence>
<feature type="domain" description="Bacterial bifunctional deaminase-reductase C-terminal" evidence="1">
    <location>
        <begin position="12"/>
        <end position="175"/>
    </location>
</feature>